<reference evidence="2 3" key="1">
    <citation type="submission" date="2019-06" db="EMBL/GenBank/DDBJ databases">
        <title>YIM 131921 draft genome.</title>
        <authorList>
            <person name="Jiang L."/>
        </authorList>
    </citation>
    <scope>NUCLEOTIDE SEQUENCE [LARGE SCALE GENOMIC DNA]</scope>
    <source>
        <strain evidence="2 3">YIM 131921</strain>
    </source>
</reference>
<proteinExistence type="predicted"/>
<name>A0A5C4MU12_9RHOB</name>
<feature type="non-terminal residue" evidence="2">
    <location>
        <position position="151"/>
    </location>
</feature>
<keyword evidence="3" id="KW-1185">Reference proteome</keyword>
<organism evidence="2 3">
    <name type="scientific">Rubellimicrobium rubrum</name>
    <dbReference type="NCBI Taxonomy" id="2585369"/>
    <lineage>
        <taxon>Bacteria</taxon>
        <taxon>Pseudomonadati</taxon>
        <taxon>Pseudomonadota</taxon>
        <taxon>Alphaproteobacteria</taxon>
        <taxon>Rhodobacterales</taxon>
        <taxon>Roseobacteraceae</taxon>
        <taxon>Rubellimicrobium</taxon>
    </lineage>
</organism>
<evidence type="ECO:0000256" key="1">
    <source>
        <dbReference type="SAM" id="MobiDB-lite"/>
    </source>
</evidence>
<feature type="compositionally biased region" description="Gly residues" evidence="1">
    <location>
        <begin position="139"/>
        <end position="151"/>
    </location>
</feature>
<accession>A0A5C4MU12</accession>
<feature type="region of interest" description="Disordered" evidence="1">
    <location>
        <begin position="128"/>
        <end position="151"/>
    </location>
</feature>
<protein>
    <recommendedName>
        <fullName evidence="4">General stress protein 17M-like domain-containing protein</fullName>
    </recommendedName>
</protein>
<dbReference type="EMBL" id="VDFU01000013">
    <property type="protein sequence ID" value="TNC49111.1"/>
    <property type="molecule type" value="Genomic_DNA"/>
</dbReference>
<dbReference type="Proteomes" id="UP000305887">
    <property type="component" value="Unassembled WGS sequence"/>
</dbReference>
<sequence length="151" mass="16438">MQRAVTAIYRTAEVADLVRRDLEQLGVGRHNITILPDPTDAGLSTSSDQGYDNGLLDRLHDLGLPDEDARTYQQALQNGDYVVSVDADDNDDLARIQDVMRRPEDAYDLDELDTRYSDAEFIPRQQAAYADTGSMSQSGGVGTAGLGQMGG</sequence>
<gene>
    <name evidence="2" type="ORF">FHG66_11700</name>
</gene>
<dbReference type="RefSeq" id="WP_218013831.1">
    <property type="nucleotide sequence ID" value="NZ_VDFU01000013.1"/>
</dbReference>
<comment type="caution">
    <text evidence="2">The sequence shown here is derived from an EMBL/GenBank/DDBJ whole genome shotgun (WGS) entry which is preliminary data.</text>
</comment>
<evidence type="ECO:0000313" key="2">
    <source>
        <dbReference type="EMBL" id="TNC49111.1"/>
    </source>
</evidence>
<dbReference type="AlphaFoldDB" id="A0A5C4MU12"/>
<evidence type="ECO:0008006" key="4">
    <source>
        <dbReference type="Google" id="ProtNLM"/>
    </source>
</evidence>
<evidence type="ECO:0000313" key="3">
    <source>
        <dbReference type="Proteomes" id="UP000305887"/>
    </source>
</evidence>